<comment type="caution">
    <text evidence="5">The sequence shown here is derived from an EMBL/GenBank/DDBJ whole genome shotgun (WGS) entry which is preliminary data.</text>
</comment>
<dbReference type="SUPFAM" id="SSF49899">
    <property type="entry name" value="Concanavalin A-like lectins/glucanases"/>
    <property type="match status" value="1"/>
</dbReference>
<dbReference type="AlphaFoldDB" id="A0A9W8Y838"/>
<feature type="transmembrane region" description="Helical" evidence="2">
    <location>
        <begin position="534"/>
        <end position="560"/>
    </location>
</feature>
<feature type="transmembrane region" description="Helical" evidence="2">
    <location>
        <begin position="769"/>
        <end position="791"/>
    </location>
</feature>
<accession>A0A9W8Y838</accession>
<feature type="transmembrane region" description="Helical" evidence="2">
    <location>
        <begin position="580"/>
        <end position="599"/>
    </location>
</feature>
<dbReference type="GO" id="GO:0004553">
    <property type="term" value="F:hydrolase activity, hydrolyzing O-glycosyl compounds"/>
    <property type="evidence" value="ECO:0007669"/>
    <property type="project" value="InterPro"/>
</dbReference>
<proteinExistence type="predicted"/>
<feature type="transmembrane region" description="Helical" evidence="2">
    <location>
        <begin position="694"/>
        <end position="715"/>
    </location>
</feature>
<gene>
    <name evidence="5" type="ORF">N0V83_004905</name>
</gene>
<keyword evidence="3" id="KW-0732">Signal</keyword>
<sequence>MIISTPLLLAFLCVRTIVAQVLRGQQNCTCGFYNGQTNEVFTDAIIVYFNETNNLPDDLVAEAYTQKYEKDWNAIYRQGAKSSNVRLNASESLQLFVQPSTDDHVVYGGGITTVRRDIQHGSFRTLVKSPRQSTRGSSMSMMWKYNETEVAELSVMNSDDQSDAWVGTFVNNEFTTRDLGVNYTQLLEKSVVNRNYTTLGGGFGNDSVDPWDYVEYRIDWTSDYINFYIGGNLTRQVSHRDNHAMPSVPSAFFFKHWSTGNSFSMQGPPKREVVANVGWIRMFFNSSSTSQDSRGDFDSRCGFTDACSTDDFALRGSTPFTEEATKKWEQDTHKSIKRMPALWLSVACIGVSTFLIFHTLIRRATQSNSGDPGQPPNLTAVNALAENALQENGHNVDPRLSFFQVSSETSRPASSKFESVDDLAIEKLGSSQRTSVQGDSTSRTVPSPHNSIRFDSRGTTPHILSPLNSNFNTTREDLASFKFPGVCSESTLASPQTPYTSADKIQMETVTESALPAPRMRLHPPPPRQRIDHLAGLTALCSLVVTVMHFGLTFVPAIVIPGAPQHNKSEYWAQKIVAPFLLNQMWLGVFFTTSVRFLTAPYLRRGNVEDIAKAAVRRTPRLMIPVASIALLEYFLIDVGATKYLQYIPSLTWSTWPYVTRFENAGQYVSEVLELAFLIPNAVPQITLHYCTGVLWTIAVQLQGSWLVLLGVLVVYEIKTPWKRIGFYTFCFANHWYAQSWGSYLWLGLLLTDLDVTYKWKTYLSARPLAYYPLLTSCWLCVLAGFAVNVVPNWVDGDFNFATLERGIHPDPATGDAITNTDSAG</sequence>
<feature type="domain" description="GH16" evidence="4">
    <location>
        <begin position="31"/>
        <end position="288"/>
    </location>
</feature>
<dbReference type="InterPro" id="IPR013320">
    <property type="entry name" value="ConA-like_dom_sf"/>
</dbReference>
<feature type="chain" id="PRO_5040735256" description="GH16 domain-containing protein" evidence="3">
    <location>
        <begin position="20"/>
        <end position="825"/>
    </location>
</feature>
<dbReference type="OrthoDB" id="25131at2759"/>
<keyword evidence="2" id="KW-0472">Membrane</keyword>
<keyword evidence="2" id="KW-1133">Transmembrane helix</keyword>
<dbReference type="PANTHER" id="PTHR38121:SF2">
    <property type="entry name" value="ACYLTRANSFERASE 3 DOMAIN-CONTAINING PROTEIN"/>
    <property type="match status" value="1"/>
</dbReference>
<feature type="transmembrane region" description="Helical" evidence="2">
    <location>
        <begin position="341"/>
        <end position="361"/>
    </location>
</feature>
<dbReference type="Pfam" id="PF00722">
    <property type="entry name" value="Glyco_hydro_16"/>
    <property type="match status" value="1"/>
</dbReference>
<name>A0A9W8Y838_9PLEO</name>
<protein>
    <recommendedName>
        <fullName evidence="4">GH16 domain-containing protein</fullName>
    </recommendedName>
</protein>
<dbReference type="InterPro" id="IPR000757">
    <property type="entry name" value="Beta-glucanase-like"/>
</dbReference>
<evidence type="ECO:0000259" key="4">
    <source>
        <dbReference type="PROSITE" id="PS51762"/>
    </source>
</evidence>
<feature type="compositionally biased region" description="Polar residues" evidence="1">
    <location>
        <begin position="429"/>
        <end position="450"/>
    </location>
</feature>
<feature type="transmembrane region" description="Helical" evidence="2">
    <location>
        <begin position="727"/>
        <end position="749"/>
    </location>
</feature>
<evidence type="ECO:0000256" key="2">
    <source>
        <dbReference type="SAM" id="Phobius"/>
    </source>
</evidence>
<evidence type="ECO:0000256" key="3">
    <source>
        <dbReference type="SAM" id="SignalP"/>
    </source>
</evidence>
<feature type="transmembrane region" description="Helical" evidence="2">
    <location>
        <begin position="620"/>
        <end position="637"/>
    </location>
</feature>
<evidence type="ECO:0000313" key="6">
    <source>
        <dbReference type="Proteomes" id="UP001140560"/>
    </source>
</evidence>
<dbReference type="Gene3D" id="2.60.120.200">
    <property type="match status" value="1"/>
</dbReference>
<feature type="region of interest" description="Disordered" evidence="1">
    <location>
        <begin position="428"/>
        <end position="459"/>
    </location>
</feature>
<organism evidence="5 6">
    <name type="scientific">Neocucurbitaria cava</name>
    <dbReference type="NCBI Taxonomy" id="798079"/>
    <lineage>
        <taxon>Eukaryota</taxon>
        <taxon>Fungi</taxon>
        <taxon>Dikarya</taxon>
        <taxon>Ascomycota</taxon>
        <taxon>Pezizomycotina</taxon>
        <taxon>Dothideomycetes</taxon>
        <taxon>Pleosporomycetidae</taxon>
        <taxon>Pleosporales</taxon>
        <taxon>Pleosporineae</taxon>
        <taxon>Cucurbitariaceae</taxon>
        <taxon>Neocucurbitaria</taxon>
    </lineage>
</organism>
<dbReference type="EMBL" id="JAPEUY010000008">
    <property type="protein sequence ID" value="KAJ4370387.1"/>
    <property type="molecule type" value="Genomic_DNA"/>
</dbReference>
<dbReference type="GO" id="GO:0005975">
    <property type="term" value="P:carbohydrate metabolic process"/>
    <property type="evidence" value="ECO:0007669"/>
    <property type="project" value="InterPro"/>
</dbReference>
<keyword evidence="2" id="KW-0812">Transmembrane</keyword>
<dbReference type="PROSITE" id="PS51762">
    <property type="entry name" value="GH16_2"/>
    <property type="match status" value="1"/>
</dbReference>
<keyword evidence="6" id="KW-1185">Reference proteome</keyword>
<feature type="signal peptide" evidence="3">
    <location>
        <begin position="1"/>
        <end position="19"/>
    </location>
</feature>
<evidence type="ECO:0000313" key="5">
    <source>
        <dbReference type="EMBL" id="KAJ4370387.1"/>
    </source>
</evidence>
<dbReference type="PANTHER" id="PTHR38121">
    <property type="entry name" value="GH16 DOMAIN-CONTAINING PROTEIN"/>
    <property type="match status" value="1"/>
</dbReference>
<reference evidence="5" key="1">
    <citation type="submission" date="2022-10" db="EMBL/GenBank/DDBJ databases">
        <title>Tapping the CABI collections for fungal endophytes: first genome assemblies for Collariella, Neodidymelliopsis, Ascochyta clinopodiicola, Didymella pomorum, Didymosphaeria variabile, Neocosmospora piperis and Neocucurbitaria cava.</title>
        <authorList>
            <person name="Hill R."/>
        </authorList>
    </citation>
    <scope>NUCLEOTIDE SEQUENCE</scope>
    <source>
        <strain evidence="5">IMI 356814</strain>
    </source>
</reference>
<evidence type="ECO:0000256" key="1">
    <source>
        <dbReference type="SAM" id="MobiDB-lite"/>
    </source>
</evidence>
<dbReference type="CDD" id="cd00413">
    <property type="entry name" value="Glyco_hydrolase_16"/>
    <property type="match status" value="1"/>
</dbReference>
<dbReference type="Proteomes" id="UP001140560">
    <property type="component" value="Unassembled WGS sequence"/>
</dbReference>